<dbReference type="CDD" id="cd06849">
    <property type="entry name" value="lipoyl_domain"/>
    <property type="match status" value="1"/>
</dbReference>
<dbReference type="PANTHER" id="PTHR43178">
    <property type="entry name" value="DIHYDROLIPOAMIDE ACETYLTRANSFERASE COMPONENT OF PYRUVATE DEHYDROGENASE COMPLEX"/>
    <property type="match status" value="1"/>
</dbReference>
<keyword evidence="8 9" id="KW-0012">Acyltransferase</keyword>
<dbReference type="Pfam" id="PF02817">
    <property type="entry name" value="E3_binding"/>
    <property type="match status" value="1"/>
</dbReference>
<dbReference type="InterPro" id="IPR001078">
    <property type="entry name" value="2-oxoacid_DH_actylTfrase"/>
</dbReference>
<dbReference type="SUPFAM" id="SSF47005">
    <property type="entry name" value="Peripheral subunit-binding domain of 2-oxo acid dehydrogenase complex"/>
    <property type="match status" value="1"/>
</dbReference>
<dbReference type="GO" id="GO:0045333">
    <property type="term" value="P:cellular respiration"/>
    <property type="evidence" value="ECO:0007669"/>
    <property type="project" value="UniProtKB-ARBA"/>
</dbReference>
<reference evidence="13 14" key="1">
    <citation type="journal article" date="2019" name="Nat. Ecol. Evol.">
        <title>Megaphylogeny resolves global patterns of mushroom evolution.</title>
        <authorList>
            <person name="Varga T."/>
            <person name="Krizsan K."/>
            <person name="Foldi C."/>
            <person name="Dima B."/>
            <person name="Sanchez-Garcia M."/>
            <person name="Sanchez-Ramirez S."/>
            <person name="Szollosi G.J."/>
            <person name="Szarkandi J.G."/>
            <person name="Papp V."/>
            <person name="Albert L."/>
            <person name="Andreopoulos W."/>
            <person name="Angelini C."/>
            <person name="Antonin V."/>
            <person name="Barry K.W."/>
            <person name="Bougher N.L."/>
            <person name="Buchanan P."/>
            <person name="Buyck B."/>
            <person name="Bense V."/>
            <person name="Catcheside P."/>
            <person name="Chovatia M."/>
            <person name="Cooper J."/>
            <person name="Damon W."/>
            <person name="Desjardin D."/>
            <person name="Finy P."/>
            <person name="Geml J."/>
            <person name="Haridas S."/>
            <person name="Hughes K."/>
            <person name="Justo A."/>
            <person name="Karasinski D."/>
            <person name="Kautmanova I."/>
            <person name="Kiss B."/>
            <person name="Kocsube S."/>
            <person name="Kotiranta H."/>
            <person name="LaButti K.M."/>
            <person name="Lechner B.E."/>
            <person name="Liimatainen K."/>
            <person name="Lipzen A."/>
            <person name="Lukacs Z."/>
            <person name="Mihaltcheva S."/>
            <person name="Morgado L.N."/>
            <person name="Niskanen T."/>
            <person name="Noordeloos M.E."/>
            <person name="Ohm R.A."/>
            <person name="Ortiz-Santana B."/>
            <person name="Ovrebo C."/>
            <person name="Racz N."/>
            <person name="Riley R."/>
            <person name="Savchenko A."/>
            <person name="Shiryaev A."/>
            <person name="Soop K."/>
            <person name="Spirin V."/>
            <person name="Szebenyi C."/>
            <person name="Tomsovsky M."/>
            <person name="Tulloss R.E."/>
            <person name="Uehling J."/>
            <person name="Grigoriev I.V."/>
            <person name="Vagvolgyi C."/>
            <person name="Papp T."/>
            <person name="Martin F.M."/>
            <person name="Miettinen O."/>
            <person name="Hibbett D.S."/>
            <person name="Nagy L.G."/>
        </authorList>
    </citation>
    <scope>NUCLEOTIDE SEQUENCE [LARGE SCALE GENOMIC DNA]</scope>
    <source>
        <strain evidence="13 14">CBS 309.79</strain>
    </source>
</reference>
<evidence type="ECO:0000259" key="11">
    <source>
        <dbReference type="PROSITE" id="PS50968"/>
    </source>
</evidence>
<dbReference type="AlphaFoldDB" id="A0A5C3QX54"/>
<dbReference type="InterPro" id="IPR023213">
    <property type="entry name" value="CAT-like_dom_sf"/>
</dbReference>
<dbReference type="PANTHER" id="PTHR43178:SF5">
    <property type="entry name" value="LIPOAMIDE ACYLTRANSFERASE COMPONENT OF BRANCHED-CHAIN ALPHA-KETO ACID DEHYDROGENASE COMPLEX, MITOCHONDRIAL"/>
    <property type="match status" value="1"/>
</dbReference>
<evidence type="ECO:0000256" key="6">
    <source>
        <dbReference type="ARBA" id="ARBA00022946"/>
    </source>
</evidence>
<dbReference type="Pfam" id="PF00364">
    <property type="entry name" value="Biotin_lipoyl"/>
    <property type="match status" value="1"/>
</dbReference>
<dbReference type="Gene3D" id="3.30.559.10">
    <property type="entry name" value="Chloramphenicol acetyltransferase-like domain"/>
    <property type="match status" value="1"/>
</dbReference>
<evidence type="ECO:0000256" key="1">
    <source>
        <dbReference type="ARBA" id="ARBA00001938"/>
    </source>
</evidence>
<feature type="region of interest" description="Disordered" evidence="10">
    <location>
        <begin position="106"/>
        <end position="167"/>
    </location>
</feature>
<evidence type="ECO:0000256" key="2">
    <source>
        <dbReference type="ARBA" id="ARBA00004305"/>
    </source>
</evidence>
<keyword evidence="5 9" id="KW-0450">Lipoyl</keyword>
<dbReference type="Gene3D" id="2.40.50.100">
    <property type="match status" value="1"/>
</dbReference>
<dbReference type="PROSITE" id="PS51826">
    <property type="entry name" value="PSBD"/>
    <property type="match status" value="1"/>
</dbReference>
<evidence type="ECO:0000313" key="13">
    <source>
        <dbReference type="EMBL" id="TFL06576.1"/>
    </source>
</evidence>
<dbReference type="EMBL" id="ML178815">
    <property type="protein sequence ID" value="TFL06576.1"/>
    <property type="molecule type" value="Genomic_DNA"/>
</dbReference>
<gene>
    <name evidence="13" type="ORF">BDV98DRAFT_559645</name>
</gene>
<dbReference type="InterPro" id="IPR000089">
    <property type="entry name" value="Biotin_lipoyl"/>
</dbReference>
<dbReference type="SUPFAM" id="SSF52777">
    <property type="entry name" value="CoA-dependent acyltransferases"/>
    <property type="match status" value="1"/>
</dbReference>
<evidence type="ECO:0000256" key="5">
    <source>
        <dbReference type="ARBA" id="ARBA00022823"/>
    </source>
</evidence>
<evidence type="ECO:0000256" key="4">
    <source>
        <dbReference type="ARBA" id="ARBA00022679"/>
    </source>
</evidence>
<evidence type="ECO:0000256" key="7">
    <source>
        <dbReference type="ARBA" id="ARBA00023128"/>
    </source>
</evidence>
<dbReference type="FunFam" id="2.40.50.100:FF:000013">
    <property type="entry name" value="Dihydrolipoamide acetyltransferase component of pyruvate dehydrogenase complex"/>
    <property type="match status" value="1"/>
</dbReference>
<dbReference type="Proteomes" id="UP000305067">
    <property type="component" value="Unassembled WGS sequence"/>
</dbReference>
<dbReference type="InterPro" id="IPR011053">
    <property type="entry name" value="Single_hybrid_motif"/>
</dbReference>
<dbReference type="GO" id="GO:0031405">
    <property type="term" value="F:lipoic acid binding"/>
    <property type="evidence" value="ECO:0007669"/>
    <property type="project" value="TreeGrafter"/>
</dbReference>
<dbReference type="InterPro" id="IPR004167">
    <property type="entry name" value="PSBD"/>
</dbReference>
<accession>A0A5C3QX54</accession>
<protein>
    <recommendedName>
        <fullName evidence="9">Dihydrolipoamide acetyltransferase component of pyruvate dehydrogenase complex</fullName>
        <ecNumber evidence="9">2.3.1.-</ecNumber>
    </recommendedName>
</protein>
<feature type="compositionally biased region" description="Pro residues" evidence="10">
    <location>
        <begin position="123"/>
        <end position="140"/>
    </location>
</feature>
<dbReference type="PROSITE" id="PS50968">
    <property type="entry name" value="BIOTINYL_LIPOYL"/>
    <property type="match status" value="1"/>
</dbReference>
<comment type="cofactor">
    <cofactor evidence="1 9">
        <name>(R)-lipoate</name>
        <dbReference type="ChEBI" id="CHEBI:83088"/>
    </cofactor>
</comment>
<keyword evidence="14" id="KW-1185">Reference proteome</keyword>
<evidence type="ECO:0000313" key="14">
    <source>
        <dbReference type="Proteomes" id="UP000305067"/>
    </source>
</evidence>
<dbReference type="InterPro" id="IPR036625">
    <property type="entry name" value="E3-bd_dom_sf"/>
</dbReference>
<proteinExistence type="inferred from homology"/>
<keyword evidence="6" id="KW-0809">Transit peptide</keyword>
<evidence type="ECO:0000256" key="10">
    <source>
        <dbReference type="SAM" id="MobiDB-lite"/>
    </source>
</evidence>
<name>A0A5C3QX54_9AGAR</name>
<comment type="subcellular location">
    <subcellularLocation>
        <location evidence="2">Mitochondrion matrix</location>
    </subcellularLocation>
</comment>
<evidence type="ECO:0000256" key="3">
    <source>
        <dbReference type="ARBA" id="ARBA00007317"/>
    </source>
</evidence>
<dbReference type="STRING" id="1884261.A0A5C3QX54"/>
<dbReference type="Gene3D" id="4.10.320.10">
    <property type="entry name" value="E3-binding domain"/>
    <property type="match status" value="1"/>
</dbReference>
<dbReference type="GO" id="GO:0005759">
    <property type="term" value="C:mitochondrial matrix"/>
    <property type="evidence" value="ECO:0007669"/>
    <property type="project" value="UniProtKB-SubCell"/>
</dbReference>
<dbReference type="InterPro" id="IPR050743">
    <property type="entry name" value="2-oxoacid_DH_E2_comp"/>
</dbReference>
<evidence type="ECO:0000259" key="12">
    <source>
        <dbReference type="PROSITE" id="PS51826"/>
    </source>
</evidence>
<organism evidence="13 14">
    <name type="scientific">Pterulicium gracile</name>
    <dbReference type="NCBI Taxonomy" id="1884261"/>
    <lineage>
        <taxon>Eukaryota</taxon>
        <taxon>Fungi</taxon>
        <taxon>Dikarya</taxon>
        <taxon>Basidiomycota</taxon>
        <taxon>Agaricomycotina</taxon>
        <taxon>Agaricomycetes</taxon>
        <taxon>Agaricomycetidae</taxon>
        <taxon>Agaricales</taxon>
        <taxon>Pleurotineae</taxon>
        <taxon>Pterulaceae</taxon>
        <taxon>Pterulicium</taxon>
    </lineage>
</organism>
<keyword evidence="7" id="KW-0496">Mitochondrion</keyword>
<evidence type="ECO:0000256" key="9">
    <source>
        <dbReference type="RuleBase" id="RU003423"/>
    </source>
</evidence>
<dbReference type="OrthoDB" id="15567at2759"/>
<dbReference type="GO" id="GO:0016407">
    <property type="term" value="F:acetyltransferase activity"/>
    <property type="evidence" value="ECO:0007669"/>
    <property type="project" value="TreeGrafter"/>
</dbReference>
<feature type="domain" description="Lipoyl-binding" evidence="11">
    <location>
        <begin position="31"/>
        <end position="106"/>
    </location>
</feature>
<comment type="similarity">
    <text evidence="3 9">Belongs to the 2-oxoacid dehydrogenase family.</text>
</comment>
<evidence type="ECO:0000256" key="8">
    <source>
        <dbReference type="ARBA" id="ARBA00023315"/>
    </source>
</evidence>
<dbReference type="EC" id="2.3.1.-" evidence="9"/>
<sequence>MSILILRRCALRRIRHPRSFHSSAFWYAKKLETFNLADIGEGITECEVIRWTVEPNSTVQAFDMLCEVQSDKATVEITSPFDGVVKALMVKEGEVAQVGSGLCQIETEDDSPESEQSSAPEPAADPTPSEPTPAAAPPQEPQQAVETSSKSAAGLHPLAPGYVPNPKEKDVLCTPSVRHFARSQGVDLANLVPGSGKAGRIERKDVDAYLAGKATSSQPSQTSSTLAPVSVSADDALVQLGRTRYGMWKAMTKSLEIPHFGYTTSLDLTSLHALLPLLNANIPSQYLPEAQRKTSSPIVSPSSIYPAPSLAAVNPGAQFSRLTYLPFLLKTLSKAMIEWPLFRSSISLAGDKPALAIRPSADISIALSTPTGLYTPTIQAVSTTLPTKAHDLYSVASTLAHLSTLGRQTPCGLSPREMPRRGGTVTVSNVGAIGQGEAAVPRLVEGGGVAIAAIGRAKWVWDVDRNPEGERRLRVGVSWSADHRVVEGAELAAFVESWRSYVEKPERLIAEAV</sequence>
<dbReference type="SUPFAM" id="SSF51230">
    <property type="entry name" value="Single hybrid motif"/>
    <property type="match status" value="1"/>
</dbReference>
<feature type="domain" description="Peripheral subunit-binding (PSBD)" evidence="12">
    <location>
        <begin position="172"/>
        <end position="210"/>
    </location>
</feature>
<dbReference type="Pfam" id="PF00198">
    <property type="entry name" value="2-oxoacid_dh"/>
    <property type="match status" value="1"/>
</dbReference>
<keyword evidence="4 9" id="KW-0808">Transferase</keyword>